<dbReference type="GO" id="GO:0000978">
    <property type="term" value="F:RNA polymerase II cis-regulatory region sequence-specific DNA binding"/>
    <property type="evidence" value="ECO:0007669"/>
    <property type="project" value="TreeGrafter"/>
</dbReference>
<dbReference type="GO" id="GO:0030154">
    <property type="term" value="P:cell differentiation"/>
    <property type="evidence" value="ECO:0007669"/>
    <property type="project" value="TreeGrafter"/>
</dbReference>
<dbReference type="SUPFAM" id="SSF46689">
    <property type="entry name" value="Homeodomain-like"/>
    <property type="match status" value="1"/>
</dbReference>
<proteinExistence type="predicted"/>
<dbReference type="EMBL" id="CANHGI010000002">
    <property type="protein sequence ID" value="CAI5442539.1"/>
    <property type="molecule type" value="Genomic_DNA"/>
</dbReference>
<dbReference type="PROSITE" id="PS50071">
    <property type="entry name" value="HOMEOBOX_2"/>
    <property type="match status" value="1"/>
</dbReference>
<feature type="DNA-binding region" description="Homeobox" evidence="5">
    <location>
        <begin position="220"/>
        <end position="281"/>
    </location>
</feature>
<evidence type="ECO:0000313" key="9">
    <source>
        <dbReference type="EMBL" id="CAI5442539.1"/>
    </source>
</evidence>
<evidence type="ECO:0000256" key="3">
    <source>
        <dbReference type="ARBA" id="ARBA00023155"/>
    </source>
</evidence>
<evidence type="ECO:0000256" key="5">
    <source>
        <dbReference type="PROSITE-ProRule" id="PRU00108"/>
    </source>
</evidence>
<organism evidence="9 10">
    <name type="scientific">Caenorhabditis angaria</name>
    <dbReference type="NCBI Taxonomy" id="860376"/>
    <lineage>
        <taxon>Eukaryota</taxon>
        <taxon>Metazoa</taxon>
        <taxon>Ecdysozoa</taxon>
        <taxon>Nematoda</taxon>
        <taxon>Chromadorea</taxon>
        <taxon>Rhabditida</taxon>
        <taxon>Rhabditina</taxon>
        <taxon>Rhabditomorpha</taxon>
        <taxon>Rhabditoidea</taxon>
        <taxon>Rhabditidae</taxon>
        <taxon>Peloderinae</taxon>
        <taxon>Caenorhabditis</taxon>
    </lineage>
</organism>
<sequence>MVSEYGVPISIVDCIQKICPKCTASCSSDDCSMRSDETMEQESKRGGDSASSRASATPIPQQLQQLTQTPPPISSPPAKKLKVDNLIMLKTGGNLIKIEPQDEVEAKLDNISPNIFPDSNSVFESALANAFQNSKFGEFDKLIEGSGGASNSDDAISISSNLEIDEDETQNPCVNPQLLASFISSTPNMFIPGNFAKLMKTSASQQKRDIPPSLTVNGKTRRGRIVYTPNELEILEKYYSDDPNACADPAKRNQLCKMLDIDYHRLKVWFQNRRRKDKIISQSEEHQLSF</sequence>
<feature type="domain" description="Homeobox" evidence="8">
    <location>
        <begin position="218"/>
        <end position="280"/>
    </location>
</feature>
<comment type="subcellular location">
    <subcellularLocation>
        <location evidence="1 5 6">Nucleus</location>
    </subcellularLocation>
</comment>
<evidence type="ECO:0000256" key="4">
    <source>
        <dbReference type="ARBA" id="ARBA00023242"/>
    </source>
</evidence>
<dbReference type="CDD" id="cd00086">
    <property type="entry name" value="homeodomain"/>
    <property type="match status" value="1"/>
</dbReference>
<evidence type="ECO:0000256" key="1">
    <source>
        <dbReference type="ARBA" id="ARBA00004123"/>
    </source>
</evidence>
<name>A0A9P1MW71_9PELO</name>
<dbReference type="Gene3D" id="1.10.10.60">
    <property type="entry name" value="Homeodomain-like"/>
    <property type="match status" value="1"/>
</dbReference>
<dbReference type="AlphaFoldDB" id="A0A9P1MW71"/>
<dbReference type="GO" id="GO:0006357">
    <property type="term" value="P:regulation of transcription by RNA polymerase II"/>
    <property type="evidence" value="ECO:0007669"/>
    <property type="project" value="TreeGrafter"/>
</dbReference>
<feature type="region of interest" description="Disordered" evidence="7">
    <location>
        <begin position="25"/>
        <end position="58"/>
    </location>
</feature>
<dbReference type="PANTHER" id="PTHR24324">
    <property type="entry name" value="HOMEOBOX PROTEIN HHEX"/>
    <property type="match status" value="1"/>
</dbReference>
<evidence type="ECO:0000313" key="10">
    <source>
        <dbReference type="Proteomes" id="UP001152747"/>
    </source>
</evidence>
<dbReference type="Pfam" id="PF00046">
    <property type="entry name" value="Homeodomain"/>
    <property type="match status" value="1"/>
</dbReference>
<feature type="compositionally biased region" description="Basic and acidic residues" evidence="7">
    <location>
        <begin position="31"/>
        <end position="47"/>
    </location>
</feature>
<accession>A0A9P1MW71</accession>
<keyword evidence="2 5" id="KW-0238">DNA-binding</keyword>
<dbReference type="OrthoDB" id="5875390at2759"/>
<keyword evidence="10" id="KW-1185">Reference proteome</keyword>
<reference evidence="9" key="1">
    <citation type="submission" date="2022-11" db="EMBL/GenBank/DDBJ databases">
        <authorList>
            <person name="Kikuchi T."/>
        </authorList>
    </citation>
    <scope>NUCLEOTIDE SEQUENCE</scope>
    <source>
        <strain evidence="9">PS1010</strain>
    </source>
</reference>
<gene>
    <name evidence="9" type="ORF">CAMP_LOCUS5176</name>
</gene>
<dbReference type="SMART" id="SM00389">
    <property type="entry name" value="HOX"/>
    <property type="match status" value="1"/>
</dbReference>
<dbReference type="GO" id="GO:0005634">
    <property type="term" value="C:nucleus"/>
    <property type="evidence" value="ECO:0007669"/>
    <property type="project" value="UniProtKB-SubCell"/>
</dbReference>
<keyword evidence="4 5" id="KW-0539">Nucleus</keyword>
<evidence type="ECO:0000256" key="6">
    <source>
        <dbReference type="RuleBase" id="RU000682"/>
    </source>
</evidence>
<dbReference type="InterPro" id="IPR051000">
    <property type="entry name" value="Homeobox_DNA-bind_prot"/>
</dbReference>
<keyword evidence="3 5" id="KW-0371">Homeobox</keyword>
<dbReference type="PANTHER" id="PTHR24324:SF5">
    <property type="entry name" value="HEMATOPOIETICALLY-EXPRESSED HOMEOBOX PROTEIN HHEX"/>
    <property type="match status" value="1"/>
</dbReference>
<protein>
    <recommendedName>
        <fullName evidence="8">Homeobox domain-containing protein</fullName>
    </recommendedName>
</protein>
<comment type="caution">
    <text evidence="9">The sequence shown here is derived from an EMBL/GenBank/DDBJ whole genome shotgun (WGS) entry which is preliminary data.</text>
</comment>
<feature type="compositionally biased region" description="Low complexity" evidence="7">
    <location>
        <begin position="49"/>
        <end position="58"/>
    </location>
</feature>
<evidence type="ECO:0000256" key="2">
    <source>
        <dbReference type="ARBA" id="ARBA00023125"/>
    </source>
</evidence>
<evidence type="ECO:0000259" key="8">
    <source>
        <dbReference type="PROSITE" id="PS50071"/>
    </source>
</evidence>
<evidence type="ECO:0000256" key="7">
    <source>
        <dbReference type="SAM" id="MobiDB-lite"/>
    </source>
</evidence>
<dbReference type="InterPro" id="IPR009057">
    <property type="entry name" value="Homeodomain-like_sf"/>
</dbReference>
<dbReference type="Proteomes" id="UP001152747">
    <property type="component" value="Unassembled WGS sequence"/>
</dbReference>
<dbReference type="InterPro" id="IPR001356">
    <property type="entry name" value="HD"/>
</dbReference>